<protein>
    <submittedName>
        <fullName evidence="4">Uncharacterized protein</fullName>
    </submittedName>
</protein>
<dbReference type="STRING" id="60169.A0A1V6N9K0"/>
<evidence type="ECO:0000313" key="5">
    <source>
        <dbReference type="Proteomes" id="UP000191408"/>
    </source>
</evidence>
<dbReference type="GO" id="GO:0005634">
    <property type="term" value="C:nucleus"/>
    <property type="evidence" value="ECO:0007669"/>
    <property type="project" value="UniProtKB-SubCell"/>
</dbReference>
<gene>
    <name evidence="4" type="ORF">PENPOL_c017G09984</name>
</gene>
<evidence type="ECO:0000256" key="1">
    <source>
        <dbReference type="ARBA" id="ARBA00004123"/>
    </source>
</evidence>
<proteinExistence type="predicted"/>
<comment type="caution">
    <text evidence="4">The sequence shown here is derived from an EMBL/GenBank/DDBJ whole genome shotgun (WGS) entry which is preliminary data.</text>
</comment>
<dbReference type="GO" id="GO:0003700">
    <property type="term" value="F:DNA-binding transcription factor activity"/>
    <property type="evidence" value="ECO:0007669"/>
    <property type="project" value="TreeGrafter"/>
</dbReference>
<dbReference type="AlphaFoldDB" id="A0A1V6N9K0"/>
<feature type="compositionally biased region" description="Polar residues" evidence="3">
    <location>
        <begin position="41"/>
        <end position="50"/>
    </location>
</feature>
<dbReference type="PANTHER" id="PTHR37534:SF49">
    <property type="entry name" value="LYSINE BIOSYNTHESIS REGULATORY PROTEIN LYS14"/>
    <property type="match status" value="1"/>
</dbReference>
<evidence type="ECO:0000256" key="2">
    <source>
        <dbReference type="ARBA" id="ARBA00023242"/>
    </source>
</evidence>
<organism evidence="4 5">
    <name type="scientific">Penicillium polonicum</name>
    <dbReference type="NCBI Taxonomy" id="60169"/>
    <lineage>
        <taxon>Eukaryota</taxon>
        <taxon>Fungi</taxon>
        <taxon>Dikarya</taxon>
        <taxon>Ascomycota</taxon>
        <taxon>Pezizomycotina</taxon>
        <taxon>Eurotiomycetes</taxon>
        <taxon>Eurotiomycetidae</taxon>
        <taxon>Eurotiales</taxon>
        <taxon>Aspergillaceae</taxon>
        <taxon>Penicillium</taxon>
    </lineage>
</organism>
<sequence length="526" mass="58627">MAVPYPSARPSEPPSVRPHFTLTLCHAEHKTPEGEPDAPNAKSNTSNAPKSTPDADAARDLISNASGGSKSCFERMLSNAVLALAVKVLTAAICFWLSPTDSPCRLVFLNLNEGDFRGSDGVPRTHSSAQIRPNSIDLCTELSIPTSIYHPLHSFPDTETYFLDYFIRGISPSCSLSESYNPYISLVVPLCFVSITLRHALLAVSANQLCLLGKDQFTEQVCHYKHMALQGLRQEISAGVHDDGTVASILMLCFHDISDGCSPSWMTHLHAGLQLIDYTSSHGSSDLWKFFKMYFVAHNIMSRTASENWHLDDISELWSESENLEEIDMSMGCSRGLLTLINNISIHASTKAKIQKYRRLTPAETQHYTKMSLRISTALLGLKQTLPQHSTGREDLERIAHIKHLAAFLYLNERLEAEPDIDDKKRLGVSEGCKSRLILSMIKLISTLPDMATLLWPLFVLGNTGLENEEQRRFVLDRLANIQKTRNLGSVRRTIDAVKHAFVTKSLFPSGNKAWGHETYRYISLA</sequence>
<reference evidence="5" key="1">
    <citation type="journal article" date="2017" name="Nat. Microbiol.">
        <title>Global analysis of biosynthetic gene clusters reveals vast potential of secondary metabolite production in Penicillium species.</title>
        <authorList>
            <person name="Nielsen J.C."/>
            <person name="Grijseels S."/>
            <person name="Prigent S."/>
            <person name="Ji B."/>
            <person name="Dainat J."/>
            <person name="Nielsen K.F."/>
            <person name="Frisvad J.C."/>
            <person name="Workman M."/>
            <person name="Nielsen J."/>
        </authorList>
    </citation>
    <scope>NUCLEOTIDE SEQUENCE [LARGE SCALE GENOMIC DNA]</scope>
    <source>
        <strain evidence="5">IBT 4502</strain>
    </source>
</reference>
<dbReference type="Pfam" id="PF11951">
    <property type="entry name" value="Fungal_trans_2"/>
    <property type="match status" value="1"/>
</dbReference>
<feature type="region of interest" description="Disordered" evidence="3">
    <location>
        <begin position="1"/>
        <end position="56"/>
    </location>
</feature>
<evidence type="ECO:0000256" key="3">
    <source>
        <dbReference type="SAM" id="MobiDB-lite"/>
    </source>
</evidence>
<keyword evidence="5" id="KW-1185">Reference proteome</keyword>
<dbReference type="InterPro" id="IPR021858">
    <property type="entry name" value="Fun_TF"/>
</dbReference>
<dbReference type="OrthoDB" id="4339278at2759"/>
<evidence type="ECO:0000313" key="4">
    <source>
        <dbReference type="EMBL" id="OQD61329.1"/>
    </source>
</evidence>
<name>A0A1V6N9K0_PENPO</name>
<dbReference type="GO" id="GO:0045944">
    <property type="term" value="P:positive regulation of transcription by RNA polymerase II"/>
    <property type="evidence" value="ECO:0007669"/>
    <property type="project" value="TreeGrafter"/>
</dbReference>
<dbReference type="Proteomes" id="UP000191408">
    <property type="component" value="Unassembled WGS sequence"/>
</dbReference>
<accession>A0A1V6N9K0</accession>
<dbReference type="EMBL" id="MDYM01000017">
    <property type="protein sequence ID" value="OQD61329.1"/>
    <property type="molecule type" value="Genomic_DNA"/>
</dbReference>
<dbReference type="GO" id="GO:0000976">
    <property type="term" value="F:transcription cis-regulatory region binding"/>
    <property type="evidence" value="ECO:0007669"/>
    <property type="project" value="TreeGrafter"/>
</dbReference>
<comment type="subcellular location">
    <subcellularLocation>
        <location evidence="1">Nucleus</location>
    </subcellularLocation>
</comment>
<keyword evidence="2" id="KW-0539">Nucleus</keyword>
<dbReference type="PANTHER" id="PTHR37534">
    <property type="entry name" value="TRANSCRIPTIONAL ACTIVATOR PROTEIN UGA3"/>
    <property type="match status" value="1"/>
</dbReference>